<feature type="compositionally biased region" description="Polar residues" evidence="2">
    <location>
        <begin position="77"/>
        <end position="106"/>
    </location>
</feature>
<feature type="compositionally biased region" description="Polar residues" evidence="2">
    <location>
        <begin position="1398"/>
        <end position="1419"/>
    </location>
</feature>
<feature type="compositionally biased region" description="Polar residues" evidence="2">
    <location>
        <begin position="1109"/>
        <end position="1119"/>
    </location>
</feature>
<feature type="region of interest" description="Disordered" evidence="2">
    <location>
        <begin position="1921"/>
        <end position="1944"/>
    </location>
</feature>
<feature type="compositionally biased region" description="Low complexity" evidence="2">
    <location>
        <begin position="1662"/>
        <end position="1678"/>
    </location>
</feature>
<evidence type="ECO:0000256" key="1">
    <source>
        <dbReference type="SAM" id="Coils"/>
    </source>
</evidence>
<feature type="compositionally biased region" description="Polar residues" evidence="2">
    <location>
        <begin position="346"/>
        <end position="355"/>
    </location>
</feature>
<feature type="compositionally biased region" description="Basic and acidic residues" evidence="2">
    <location>
        <begin position="2297"/>
        <end position="2312"/>
    </location>
</feature>
<accession>A0AAN8S7C8</accession>
<sequence length="2484" mass="273130">MFIVRCRILKDKLDQYAENQFSDWQSTRSAGAVRSKPSSRNDEASRYEVSTNSSPNLTHRGRQRIRGRNVPDAFPTRYNNVVQGNEASTVQLSSPQTGQTGRNEYNRGTRQRNHFKQTWIIKDQPERTTVPEISGDTYNNTDADKLNQNDRSRAGVQNINRRNGVEFQFRRTQRQRSGNEGEQNINVATEVSPTYSIPPRSVSSHKGRQSYTQNETNILANTRTQTRRRPIASRYTTLPAEPPTSILTERSDSGFNVQQDQLNLAPQKVRGDATYTRDIQQVPFSESNGFVVQQQQQQLLIDQNPPQSIVNNEIQYQNFNAGISSQFQPTERGPDTFIQYNTVTGAPQFSETTPQAYRGRHRNQFYSTPNDSLAKKEAEKNNGPYPTETIKHYRNRQIASRSESKNNQESSPQFIYAESQKPRNNFRRGSKPAQSIQSNLQTDNNIEKTNSQVFQPVQSIQNVELGRQRRRQSLPRINQRTGVYTVLPSNAELPQEPKEYTTASSPQFTSRYRTENVPERQNVYRTRSRGNDNKQSRPQQYLETKEPDIVAEVTTTASSISVKHTTQTSIKAPVRQVRPITRVTKKPPQPSANEDIDVTANYPKEFIENIKTSKNYIPTPKYEVKNTYITSIVDPITAAASSASKIKRKPFIVTAVPPTTEKSEGTEKNTVTTTTPKARYSQSFYRKLSGKASYSSQIRTTQPTHKIGNVPTNRSAGITSLAGRTTTSTTSHVTAEEDAAPTERTEARRKFVPKNKVSLEERKHRIALLKEKLRQNATLAEKKNLKESLVVQANTHPGSREDTSHVAMLVAATKQNTEPRAEALLSPREESNIGGLNSPYIRKTKSDLTTLGSEDSVHVVYVTNTSAQDTATAESFQVTTTTAPATDGDVSATTAADFSVLNVTLFPSTRHRFSARINSTANITLPPDVELVTLAPTPAPETLENTATQDSPIVLSVQSLFNTSLNASAGNSNPPGISVTSLFGPSTQSLPSTTTTPKSSPTRGTTARSATSKKKASGRNNKKKTVSGNRRAPGRGSGSRNRNPTTTVRTPDNERNPSNNSSAVQVPSLAFSDIESIINETMEVVNSNPISSPQSGMVPRSELEALTPETISTGNLRAETTSPATTNNSTDNPTNSTGVPDTSDIKCKGESCQNANSQSLRINSNTESFARQSGTTKSPETLRKLFVYGIFPNNTVQRKPIDLVNSSVAVNGSERLTVSTTTQSIADYDVFGIYPNNSVVRRRGWKTFDHERYQSPYVIFGIYPNNTIVKKFPNGTTIKDEFMVSDNEIRNMVASEKSRGCACATSTTARPSAALNATENSETTTATESDVDDTTDEPESSAKDDAESVDFDSVNFDNEEARDTDASGTEDPENATESTNEGDEQDDVDEDENEDEVTTSPTNTDQNERSTTVQPSENLTKGLLEAEEADDTSTPRIFIDSNIIQDGGRGLQEAEEVDRINLSTTQRSEEELQDLINEGKGKTVGIVDSTESIRLSTDALTGKGLTDLNDHTEHTTVGNNGWTYIRPVEYSEAPYYQSTEKFDLYNRLSTPFPILKTTHRNEGTTRRVSFLDALLGNLLNVSKRLGISTLTPQAESRTESILPFSYQVPTRKVITQEIARDTALNTISTTTQRPSTTEEGLSIDLGFGLESTEPTTEENTERTLPVTTTPSLLPTTSTKVEKILKEDLNEVEALRELSSSKTNEPKSQSAQSLDESTQPTESEQYGEISTTTESTLGIIQRNGPSSGGEHVETVQVSPGYRYETPTPRRLGASGIYSIGFDENDLVTQSPLDRYQFDYSTTPFYHESNTLRPDLRGVTDTPDSFSNLRNLVSWSTGQSLLNGEGTEAARHFTYYPTTDNYVGETTTASNELLNALYPLSVDFIQSAGNNIKKRQRKSTKESDEPSSLTNIAYRALSSSDGVLPNVTTKPRTKTTKYPYGSNTKGKRIKNLSRTSVMAYKNLTEVTSTPLPESIYIVTPVPKTNDNDNQDDSKRGKVKFVTLTPGFVVTTNLQQVDNEIQTLSSQHVQKVTKAPANIPDNFLSTVVGEIEEKASSPIPEILKNVGNELQGDGLSVNLAKRIITLALEKAATSTTTQMTPQLKSTTVLPYVFDFTTPSPTFAPAVTTLKPTTSTNKAPVKKPKSTTKKPVVTEKPKLTTVVTYDKAETIFPSSTVASPTELAPVVLAPKRQTVEHIDLTKLLNADDSIASVSEVSITGSTKGTTKIPPGLDPVQEPFDKSAPTKTPSSQKVTEDLNALLSGLWEESATSTTSRSTPLPKPKPTISTLDVNLSIPKTKKTKNEKPSVPKKASDSLSESDLKLLESILKQQGADNGAQDLEQIIQNQIRLAEEVRKASRNLKKKQKTTTTTTPKPVTGGLGFLLSLFGGNAKLSSPPESKTKKPSNQLSQLNVNTPDPFNELDEGFATGDRTARGELVSAAIDVTKAVSKFMGTVLTKLVNASKNMRNIFNATAQFHQQIGDYTSAQF</sequence>
<reference evidence="3 4" key="1">
    <citation type="submission" date="2023-10" db="EMBL/GenBank/DDBJ databases">
        <title>Genomes of two closely related lineages of the louse Polyplax serrata with different host specificities.</title>
        <authorList>
            <person name="Martinu J."/>
            <person name="Tarabai H."/>
            <person name="Stefka J."/>
            <person name="Hypsa V."/>
        </authorList>
    </citation>
    <scope>NUCLEOTIDE SEQUENCE [LARGE SCALE GENOMIC DNA]</scope>
    <source>
        <strain evidence="3">HR10_N</strain>
    </source>
</reference>
<feature type="compositionally biased region" description="Polar residues" evidence="2">
    <location>
        <begin position="501"/>
        <end position="511"/>
    </location>
</feature>
<feature type="compositionally biased region" description="Polar residues" evidence="2">
    <location>
        <begin position="175"/>
        <end position="202"/>
    </location>
</feature>
<dbReference type="Proteomes" id="UP001372834">
    <property type="component" value="Unassembled WGS sequence"/>
</dbReference>
<feature type="compositionally biased region" description="Low complexity" evidence="2">
    <location>
        <begin position="985"/>
        <end position="1006"/>
    </location>
</feature>
<feature type="region of interest" description="Disordered" evidence="2">
    <location>
        <begin position="488"/>
        <end position="546"/>
    </location>
</feature>
<keyword evidence="1" id="KW-0175">Coiled coil</keyword>
<feature type="region of interest" description="Disordered" evidence="2">
    <location>
        <begin position="2388"/>
        <end position="2414"/>
    </location>
</feature>
<feature type="compositionally biased region" description="Low complexity" evidence="2">
    <location>
        <begin position="2264"/>
        <end position="2274"/>
    </location>
</feature>
<feature type="compositionally biased region" description="Acidic residues" evidence="2">
    <location>
        <begin position="1329"/>
        <end position="1339"/>
    </location>
</feature>
<feature type="compositionally biased region" description="Low complexity" evidence="2">
    <location>
        <begin position="1316"/>
        <end position="1328"/>
    </location>
</feature>
<comment type="caution">
    <text evidence="3">The sequence shown here is derived from an EMBL/GenBank/DDBJ whole genome shotgun (WGS) entry which is preliminary data.</text>
</comment>
<organism evidence="3 4">
    <name type="scientific">Polyplax serrata</name>
    <name type="common">Common mouse louse</name>
    <dbReference type="NCBI Taxonomy" id="468196"/>
    <lineage>
        <taxon>Eukaryota</taxon>
        <taxon>Metazoa</taxon>
        <taxon>Ecdysozoa</taxon>
        <taxon>Arthropoda</taxon>
        <taxon>Hexapoda</taxon>
        <taxon>Insecta</taxon>
        <taxon>Pterygota</taxon>
        <taxon>Neoptera</taxon>
        <taxon>Paraneoptera</taxon>
        <taxon>Psocodea</taxon>
        <taxon>Troctomorpha</taxon>
        <taxon>Phthiraptera</taxon>
        <taxon>Anoplura</taxon>
        <taxon>Polyplacidae</taxon>
        <taxon>Polyplax</taxon>
    </lineage>
</organism>
<feature type="compositionally biased region" description="Polar residues" evidence="2">
    <location>
        <begin position="1697"/>
        <end position="1737"/>
    </location>
</feature>
<gene>
    <name evidence="3" type="ORF">RUM43_012253</name>
</gene>
<feature type="compositionally biased region" description="Polar residues" evidence="2">
    <location>
        <begin position="48"/>
        <end position="57"/>
    </location>
</feature>
<feature type="region of interest" description="Disordered" evidence="2">
    <location>
        <begin position="2263"/>
        <end position="2312"/>
    </location>
</feature>
<feature type="region of interest" description="Disordered" evidence="2">
    <location>
        <begin position="2123"/>
        <end position="2147"/>
    </location>
</feature>
<evidence type="ECO:0000313" key="4">
    <source>
        <dbReference type="Proteomes" id="UP001372834"/>
    </source>
</evidence>
<feature type="compositionally biased region" description="Polar residues" evidence="2">
    <location>
        <begin position="1151"/>
        <end position="1176"/>
    </location>
</feature>
<dbReference type="EMBL" id="JAWJWE010000040">
    <property type="protein sequence ID" value="KAK6619496.1"/>
    <property type="molecule type" value="Genomic_DNA"/>
</dbReference>
<feature type="compositionally biased region" description="Acidic residues" evidence="2">
    <location>
        <begin position="1366"/>
        <end position="1397"/>
    </location>
</feature>
<feature type="region of interest" description="Disordered" evidence="2">
    <location>
        <begin position="694"/>
        <end position="746"/>
    </location>
</feature>
<evidence type="ECO:0000313" key="3">
    <source>
        <dbReference type="EMBL" id="KAK6619496.1"/>
    </source>
</evidence>
<feature type="compositionally biased region" description="Basic and acidic residues" evidence="2">
    <location>
        <begin position="142"/>
        <end position="153"/>
    </location>
</feature>
<feature type="region of interest" description="Disordered" evidence="2">
    <location>
        <begin position="2216"/>
        <end position="2249"/>
    </location>
</feature>
<evidence type="ECO:0000256" key="2">
    <source>
        <dbReference type="SAM" id="MobiDB-lite"/>
    </source>
</evidence>
<feature type="region of interest" description="Disordered" evidence="2">
    <location>
        <begin position="25"/>
        <end position="106"/>
    </location>
</feature>
<feature type="compositionally biased region" description="Low complexity" evidence="2">
    <location>
        <begin position="1626"/>
        <end position="1637"/>
    </location>
</feature>
<protein>
    <submittedName>
        <fullName evidence="3">Uncharacterized protein</fullName>
    </submittedName>
</protein>
<proteinExistence type="predicted"/>
<feature type="compositionally biased region" description="Polar residues" evidence="2">
    <location>
        <begin position="1056"/>
        <end position="1065"/>
    </location>
</feature>
<feature type="region of interest" description="Disordered" evidence="2">
    <location>
        <begin position="1108"/>
        <end position="1176"/>
    </location>
</feature>
<feature type="compositionally biased region" description="Basic residues" evidence="2">
    <location>
        <begin position="1011"/>
        <end position="1025"/>
    </location>
</feature>
<feature type="region of interest" description="Disordered" evidence="2">
    <location>
        <begin position="417"/>
        <end position="440"/>
    </location>
</feature>
<feature type="compositionally biased region" description="Polar residues" evidence="2">
    <location>
        <begin position="694"/>
        <end position="724"/>
    </location>
</feature>
<feature type="compositionally biased region" description="Polar residues" evidence="2">
    <location>
        <begin position="969"/>
        <end position="984"/>
    </location>
</feature>
<feature type="region of interest" description="Disordered" evidence="2">
    <location>
        <begin position="346"/>
        <end position="389"/>
    </location>
</feature>
<feature type="compositionally biased region" description="Low complexity" evidence="2">
    <location>
        <begin position="1120"/>
        <end position="1137"/>
    </location>
</feature>
<feature type="compositionally biased region" description="Polar residues" evidence="2">
    <location>
        <begin position="2402"/>
        <end position="2413"/>
    </location>
</feature>
<name>A0AAN8S7C8_POLSC</name>
<feature type="compositionally biased region" description="Low complexity" evidence="2">
    <location>
        <begin position="1040"/>
        <end position="1050"/>
    </location>
</feature>
<feature type="region of interest" description="Disordered" evidence="2">
    <location>
        <begin position="130"/>
        <end position="212"/>
    </location>
</feature>
<feature type="region of interest" description="Disordered" evidence="2">
    <location>
        <begin position="969"/>
        <end position="1067"/>
    </location>
</feature>
<feature type="coiled-coil region" evidence="1">
    <location>
        <begin position="2333"/>
        <end position="2360"/>
    </location>
</feature>
<feature type="region of interest" description="Disordered" evidence="2">
    <location>
        <begin position="1695"/>
        <end position="1767"/>
    </location>
</feature>
<feature type="region of interest" description="Disordered" evidence="2">
    <location>
        <begin position="1625"/>
        <end position="1680"/>
    </location>
</feature>
<feature type="region of interest" description="Disordered" evidence="2">
    <location>
        <begin position="1306"/>
        <end position="1420"/>
    </location>
</feature>